<accession>A0A0G4LWW9</accession>
<reference evidence="2" key="1">
    <citation type="submission" date="2015-05" db="EMBL/GenBank/DDBJ databases">
        <authorList>
            <person name="Fogelqvist Johan"/>
        </authorList>
    </citation>
    <scope>NUCLEOTIDE SEQUENCE [LARGE SCALE GENOMIC DNA]</scope>
</reference>
<protein>
    <submittedName>
        <fullName evidence="1">Uncharacterized protein</fullName>
    </submittedName>
</protein>
<evidence type="ECO:0000313" key="1">
    <source>
        <dbReference type="EMBL" id="CRK26573.1"/>
    </source>
</evidence>
<organism evidence="1 2">
    <name type="scientific">Verticillium longisporum</name>
    <name type="common">Verticillium dahliae var. longisporum</name>
    <dbReference type="NCBI Taxonomy" id="100787"/>
    <lineage>
        <taxon>Eukaryota</taxon>
        <taxon>Fungi</taxon>
        <taxon>Dikarya</taxon>
        <taxon>Ascomycota</taxon>
        <taxon>Pezizomycotina</taxon>
        <taxon>Sordariomycetes</taxon>
        <taxon>Hypocreomycetidae</taxon>
        <taxon>Glomerellales</taxon>
        <taxon>Plectosphaerellaceae</taxon>
        <taxon>Verticillium</taxon>
    </lineage>
</organism>
<proteinExistence type="predicted"/>
<dbReference type="Proteomes" id="UP000045706">
    <property type="component" value="Unassembled WGS sequence"/>
</dbReference>
<evidence type="ECO:0000313" key="2">
    <source>
        <dbReference type="Proteomes" id="UP000045706"/>
    </source>
</evidence>
<name>A0A0G4LWW9_VERLO</name>
<dbReference type="EMBL" id="CVQI01019391">
    <property type="protein sequence ID" value="CRK26573.1"/>
    <property type="molecule type" value="Genomic_DNA"/>
</dbReference>
<gene>
    <name evidence="1" type="ORF">BN1723_018277</name>
</gene>
<sequence>MPDVVLHAERVQELVEVVGEDGVVVATEYHSWETFRGLLAPVLKWSKRGELCDGFARWMGSLKAVAEGGSHDEHDVARLQTGGVFNQHDADASFARTKSHQNPANRAMVKT</sequence>
<dbReference type="AlphaFoldDB" id="A0A0G4LWW9"/>